<evidence type="ECO:0000313" key="2">
    <source>
        <dbReference type="EnsemblPlants" id="Bra038150.1-P"/>
    </source>
</evidence>
<name>M4FAN5_BRACM</name>
<dbReference type="EnsemblPlants" id="Bra038150.1">
    <property type="protein sequence ID" value="Bra038150.1-P"/>
    <property type="gene ID" value="Bra038150"/>
</dbReference>
<evidence type="ECO:0000256" key="1">
    <source>
        <dbReference type="SAM" id="MobiDB-lite"/>
    </source>
</evidence>
<feature type="region of interest" description="Disordered" evidence="1">
    <location>
        <begin position="1"/>
        <end position="22"/>
    </location>
</feature>
<reference evidence="3" key="2">
    <citation type="journal article" date="2018" name="Hortic Res">
        <title>Improved Brassica rapa reference genome by single-molecule sequencing and chromosome conformation capture technologies.</title>
        <authorList>
            <person name="Zhang L."/>
            <person name="Cai X."/>
            <person name="Wu J."/>
            <person name="Liu M."/>
            <person name="Grob S."/>
            <person name="Cheng F."/>
            <person name="Liang J."/>
            <person name="Cai C."/>
            <person name="Liu Z."/>
            <person name="Liu B."/>
            <person name="Wang F."/>
            <person name="Li S."/>
            <person name="Liu F."/>
            <person name="Li X."/>
            <person name="Cheng L."/>
            <person name="Yang W."/>
            <person name="Li M.H."/>
            <person name="Grossniklaus U."/>
            <person name="Zheng H."/>
            <person name="Wang X."/>
        </authorList>
    </citation>
    <scope>NUCLEOTIDE SEQUENCE [LARGE SCALE GENOMIC DNA]</scope>
    <source>
        <strain evidence="3">cv. Chiifu-401-42</strain>
    </source>
</reference>
<reference evidence="2" key="3">
    <citation type="submission" date="2023-03" db="UniProtKB">
        <authorList>
            <consortium name="EnsemblPlants"/>
        </authorList>
    </citation>
    <scope>IDENTIFICATION</scope>
    <source>
        <strain evidence="2">cv. Chiifu-401-42</strain>
    </source>
</reference>
<dbReference type="AlphaFoldDB" id="M4FAN5"/>
<proteinExistence type="predicted"/>
<dbReference type="Gramene" id="Bra038150.1">
    <property type="protein sequence ID" value="Bra038150.1-P"/>
    <property type="gene ID" value="Bra038150"/>
</dbReference>
<dbReference type="InParanoid" id="M4FAN5"/>
<organism evidence="2 3">
    <name type="scientific">Brassica campestris</name>
    <name type="common">Field mustard</name>
    <dbReference type="NCBI Taxonomy" id="3711"/>
    <lineage>
        <taxon>Eukaryota</taxon>
        <taxon>Viridiplantae</taxon>
        <taxon>Streptophyta</taxon>
        <taxon>Embryophyta</taxon>
        <taxon>Tracheophyta</taxon>
        <taxon>Spermatophyta</taxon>
        <taxon>Magnoliopsida</taxon>
        <taxon>eudicotyledons</taxon>
        <taxon>Gunneridae</taxon>
        <taxon>Pentapetalae</taxon>
        <taxon>rosids</taxon>
        <taxon>malvids</taxon>
        <taxon>Brassicales</taxon>
        <taxon>Brassicaceae</taxon>
        <taxon>Brassiceae</taxon>
        <taxon>Brassica</taxon>
    </lineage>
</organism>
<accession>M4FAN5</accession>
<reference evidence="3" key="1">
    <citation type="journal article" date="2011" name="Nat. Genet.">
        <title>The genome of the mesopolyploid crop species Brassica rapa.</title>
        <authorList>
            <consortium name="Brassica rapa Genome Sequencing Project Consortium"/>
            <person name="Wang X."/>
            <person name="Wang H."/>
            <person name="Wang J."/>
            <person name="Sun R."/>
            <person name="Wu J."/>
            <person name="Liu S."/>
            <person name="Bai Y."/>
            <person name="Mun J.H."/>
            <person name="Bancroft I."/>
            <person name="Cheng F."/>
            <person name="Huang S."/>
            <person name="Li X."/>
            <person name="Hua W."/>
            <person name="Wang J."/>
            <person name="Wang X."/>
            <person name="Freeling M."/>
            <person name="Pires J.C."/>
            <person name="Paterson A.H."/>
            <person name="Chalhoub B."/>
            <person name="Wang B."/>
            <person name="Hayward A."/>
            <person name="Sharpe A.G."/>
            <person name="Park B.S."/>
            <person name="Weisshaar B."/>
            <person name="Liu B."/>
            <person name="Li B."/>
            <person name="Liu B."/>
            <person name="Tong C."/>
            <person name="Song C."/>
            <person name="Duran C."/>
            <person name="Peng C."/>
            <person name="Geng C."/>
            <person name="Koh C."/>
            <person name="Lin C."/>
            <person name="Edwards D."/>
            <person name="Mu D."/>
            <person name="Shen D."/>
            <person name="Soumpourou E."/>
            <person name="Li F."/>
            <person name="Fraser F."/>
            <person name="Conant G."/>
            <person name="Lassalle G."/>
            <person name="King G.J."/>
            <person name="Bonnema G."/>
            <person name="Tang H."/>
            <person name="Wang H."/>
            <person name="Belcram H."/>
            <person name="Zhou H."/>
            <person name="Hirakawa H."/>
            <person name="Abe H."/>
            <person name="Guo H."/>
            <person name="Wang H."/>
            <person name="Jin H."/>
            <person name="Parkin I.A."/>
            <person name="Batley J."/>
            <person name="Kim J.S."/>
            <person name="Just J."/>
            <person name="Li J."/>
            <person name="Xu J."/>
            <person name="Deng J."/>
            <person name="Kim J.A."/>
            <person name="Li J."/>
            <person name="Yu J."/>
            <person name="Meng J."/>
            <person name="Wang J."/>
            <person name="Min J."/>
            <person name="Poulain J."/>
            <person name="Wang J."/>
            <person name="Hatakeyama K."/>
            <person name="Wu K."/>
            <person name="Wang L."/>
            <person name="Fang L."/>
            <person name="Trick M."/>
            <person name="Links M.G."/>
            <person name="Zhao M."/>
            <person name="Jin M."/>
            <person name="Ramchiary N."/>
            <person name="Drou N."/>
            <person name="Berkman P.J."/>
            <person name="Cai Q."/>
            <person name="Huang Q."/>
            <person name="Li R."/>
            <person name="Tabata S."/>
            <person name="Cheng S."/>
            <person name="Zhang S."/>
            <person name="Zhang S."/>
            <person name="Huang S."/>
            <person name="Sato S."/>
            <person name="Sun S."/>
            <person name="Kwon S.J."/>
            <person name="Choi S.R."/>
            <person name="Lee T.H."/>
            <person name="Fan W."/>
            <person name="Zhao X."/>
            <person name="Tan X."/>
            <person name="Xu X."/>
            <person name="Wang Y."/>
            <person name="Qiu Y."/>
            <person name="Yin Y."/>
            <person name="Li Y."/>
            <person name="Du Y."/>
            <person name="Liao Y."/>
            <person name="Lim Y."/>
            <person name="Narusaka Y."/>
            <person name="Wang Y."/>
            <person name="Wang Z."/>
            <person name="Li Z."/>
            <person name="Wang Z."/>
            <person name="Xiong Z."/>
            <person name="Zhang Z."/>
        </authorList>
    </citation>
    <scope>NUCLEOTIDE SEQUENCE [LARGE SCALE GENOMIC DNA]</scope>
    <source>
        <strain evidence="3">cv. Chiifu-401-42</strain>
    </source>
</reference>
<evidence type="ECO:0000313" key="3">
    <source>
        <dbReference type="Proteomes" id="UP000011750"/>
    </source>
</evidence>
<keyword evidence="3" id="KW-1185">Reference proteome</keyword>
<sequence length="80" mass="8574">MTKKTGGSGSDNREQLPEGTTTEFTELRALIVEMQTATHVSTQVTQASIQQLGDTVGTLAARLDALTTALTTRLEQQVQP</sequence>
<dbReference type="Proteomes" id="UP000011750">
    <property type="component" value="Unassembled WGS sequence"/>
</dbReference>
<dbReference type="HOGENOM" id="CLU_2593147_0_0_1"/>
<protein>
    <submittedName>
        <fullName evidence="2">Uncharacterized protein</fullName>
    </submittedName>
</protein>